<evidence type="ECO:0000256" key="3">
    <source>
        <dbReference type="ARBA" id="ARBA00013368"/>
    </source>
</evidence>
<keyword evidence="6" id="KW-0547">Nucleotide-binding</keyword>
<protein>
    <recommendedName>
        <fullName evidence="3">Nuclease SbcCD subunit C</fullName>
    </recommendedName>
</protein>
<feature type="coiled-coil region" evidence="14">
    <location>
        <begin position="529"/>
        <end position="577"/>
    </location>
</feature>
<evidence type="ECO:0000256" key="2">
    <source>
        <dbReference type="ARBA" id="ARBA00011322"/>
    </source>
</evidence>
<dbReference type="GO" id="GO:0006302">
    <property type="term" value="P:double-strand break repair"/>
    <property type="evidence" value="ECO:0007669"/>
    <property type="project" value="InterPro"/>
</dbReference>
<keyword evidence="4" id="KW-0235">DNA replication</keyword>
<dbReference type="Gene3D" id="3.40.50.300">
    <property type="entry name" value="P-loop containing nucleotide triphosphate hydrolases"/>
    <property type="match status" value="2"/>
</dbReference>
<evidence type="ECO:0000256" key="1">
    <source>
        <dbReference type="ARBA" id="ARBA00006930"/>
    </source>
</evidence>
<keyword evidence="7" id="KW-0255">Endonuclease</keyword>
<evidence type="ECO:0000256" key="10">
    <source>
        <dbReference type="ARBA" id="ARBA00022840"/>
    </source>
</evidence>
<dbReference type="EMBL" id="OANU01000062">
    <property type="protein sequence ID" value="SNX49438.1"/>
    <property type="molecule type" value="Genomic_DNA"/>
</dbReference>
<dbReference type="GO" id="GO:0004527">
    <property type="term" value="F:exonuclease activity"/>
    <property type="evidence" value="ECO:0007669"/>
    <property type="project" value="UniProtKB-KW"/>
</dbReference>
<evidence type="ECO:0000256" key="7">
    <source>
        <dbReference type="ARBA" id="ARBA00022759"/>
    </source>
</evidence>
<evidence type="ECO:0000256" key="8">
    <source>
        <dbReference type="ARBA" id="ARBA00022801"/>
    </source>
</evidence>
<evidence type="ECO:0000313" key="16">
    <source>
        <dbReference type="EMBL" id="SNX49438.1"/>
    </source>
</evidence>
<evidence type="ECO:0000256" key="12">
    <source>
        <dbReference type="ARBA" id="ARBA00023172"/>
    </source>
</evidence>
<keyword evidence="8" id="KW-0378">Hydrolase</keyword>
<dbReference type="OrthoDB" id="9795626at2"/>
<dbReference type="Pfam" id="PF13476">
    <property type="entry name" value="AAA_23"/>
    <property type="match status" value="1"/>
</dbReference>
<accession>A0A240EL80</accession>
<gene>
    <name evidence="16" type="primary">sbcC</name>
    <name evidence="16" type="ORF">VTH8203_03085</name>
</gene>
<comment type="subunit">
    <text evidence="2">Heterodimer of SbcC and SbcD.</text>
</comment>
<dbReference type="InterPro" id="IPR027417">
    <property type="entry name" value="P-loop_NTPase"/>
</dbReference>
<feature type="coiled-coil region" evidence="14">
    <location>
        <begin position="315"/>
        <end position="438"/>
    </location>
</feature>
<sequence length="1014" mass="113467">MKPLKLTLQAFGPFSGKEVIDFSLLGDCPLFLINGPTGSGKSSILDAICYALYGETTGSERTGDQMRCDYAESNTLTTLVFEFELAGETYEVTRSPDQEVPKQRGDGTTKRSHSATLVKLVDNSLIANKPKQVGIAIQDLLGLDVKQFRQVMVIPQGKFRELLTASSKEREAIFGQLFQTQVYTAIERTLFDKAAGIRKAKEEFDNQIKGALDVASFESVQQLHQSLEHLTPNVEQFKQQLKVLENEKNQAQQAYDFAITVEKRLQAKRNLEAEAKTLDDKRSDITLANQMVANHTQATKIKPTFDETIKVGQQITALSERIDIGRSKIRQAEEQRDASLVVLEQQKIHFKRSEALNEESYSLRQLERTLQQLDEKRQEAKKAEHQYSVLTDQHKKMSDEVEILKNQTVTLEKSFEEASKEKQKLNDVTASLDRLKKQWNVLETLNILAATVASLREQQTDTQSKIAQFADDLKEATRLRTESEIIWHSSQAAILAATLEEGSACPVCGSTEHPQLAISTQRTVTLQQVNELRANESTISDNVNQQQQELAKLTSTLESTESQRNDLLGSLEIEEQQLRPFTISIQNDINMAEATIHQLNQIDLKSMDMHLVQHVNEVSTKQEALNHLTTSVNESAISKEQLRAVVTQLETDNHTGYANTNEVVQRQTVISSELKQLSDALEVAQSNANQTGETLVKYQSHLDTLTKQLNDLNKDHHLVLGHWQTALASSSFCDEANFLTAILAEPRLSELELELATFARDEVRVSEQLKLVNEELSDTQLPDISLLLHTKNETDTLYQRKLGECQQEQSKLDSLNQVLTRVNSLMSQNRELEKQYQVVGTLSDVANGKTGNKISLHRFVLGVLLDDVLIQASQRLRLMSKGRYDLKRKETRSKGNAGSGLDLIVEDAYTGKWRDVATLSGGESFMAALSLALGLSDVVQSYSGGIRLDTLFIDEGFGSLDPESLDLAIQTLVELQQSGRTIGIISHVSELKEQMPLRLDVHASRIGSTVRLVN</sequence>
<feature type="domain" description="Rad50/SbcC-type AAA" evidence="15">
    <location>
        <begin position="5"/>
        <end position="273"/>
    </location>
</feature>
<dbReference type="GO" id="GO:0004519">
    <property type="term" value="F:endonuclease activity"/>
    <property type="evidence" value="ECO:0007669"/>
    <property type="project" value="UniProtKB-KW"/>
</dbReference>
<evidence type="ECO:0000313" key="17">
    <source>
        <dbReference type="Proteomes" id="UP000219336"/>
    </source>
</evidence>
<dbReference type="GO" id="GO:0006310">
    <property type="term" value="P:DNA recombination"/>
    <property type="evidence" value="ECO:0007669"/>
    <property type="project" value="UniProtKB-KW"/>
</dbReference>
<dbReference type="GO" id="GO:0005524">
    <property type="term" value="F:ATP binding"/>
    <property type="evidence" value="ECO:0007669"/>
    <property type="project" value="UniProtKB-KW"/>
</dbReference>
<keyword evidence="17" id="KW-1185">Reference proteome</keyword>
<keyword evidence="9" id="KW-0269">Exonuclease</keyword>
<evidence type="ECO:0000256" key="6">
    <source>
        <dbReference type="ARBA" id="ARBA00022741"/>
    </source>
</evidence>
<keyword evidence="5" id="KW-0540">Nuclease</keyword>
<proteinExistence type="inferred from homology"/>
<keyword evidence="11 14" id="KW-0175">Coiled coil</keyword>
<organism evidence="16 17">
    <name type="scientific">Vibrio thalassae</name>
    <dbReference type="NCBI Taxonomy" id="1243014"/>
    <lineage>
        <taxon>Bacteria</taxon>
        <taxon>Pseudomonadati</taxon>
        <taxon>Pseudomonadota</taxon>
        <taxon>Gammaproteobacteria</taxon>
        <taxon>Vibrionales</taxon>
        <taxon>Vibrionaceae</taxon>
        <taxon>Vibrio</taxon>
    </lineage>
</organism>
<comment type="function">
    <text evidence="13">SbcCD cleaves DNA hairpin structures. These structures can inhibit DNA replication and are intermediates in certain DNA recombination reactions. The complex acts as a 3'-&gt;5' double strand exonuclease that can open hairpins. It also has a 5' single-strand endonuclease activity.</text>
</comment>
<dbReference type="FunFam" id="3.40.50.300:FF:001446">
    <property type="entry name" value="DsDNA exonuclease SbcC"/>
    <property type="match status" value="1"/>
</dbReference>
<dbReference type="SUPFAM" id="SSF52540">
    <property type="entry name" value="P-loop containing nucleoside triphosphate hydrolases"/>
    <property type="match status" value="1"/>
</dbReference>
<evidence type="ECO:0000259" key="15">
    <source>
        <dbReference type="Pfam" id="PF13476"/>
    </source>
</evidence>
<evidence type="ECO:0000256" key="13">
    <source>
        <dbReference type="ARBA" id="ARBA00055999"/>
    </source>
</evidence>
<evidence type="ECO:0000256" key="5">
    <source>
        <dbReference type="ARBA" id="ARBA00022722"/>
    </source>
</evidence>
<evidence type="ECO:0000256" key="14">
    <source>
        <dbReference type="SAM" id="Coils"/>
    </source>
</evidence>
<evidence type="ECO:0000256" key="11">
    <source>
        <dbReference type="ARBA" id="ARBA00023054"/>
    </source>
</evidence>
<dbReference type="AlphaFoldDB" id="A0A240EL80"/>
<dbReference type="Proteomes" id="UP000219336">
    <property type="component" value="Unassembled WGS sequence"/>
</dbReference>
<comment type="similarity">
    <text evidence="1">Belongs to the SMC family. SbcC subfamily.</text>
</comment>
<name>A0A240EL80_9VIBR</name>
<feature type="coiled-coil region" evidence="14">
    <location>
        <begin position="227"/>
        <end position="281"/>
    </location>
</feature>
<keyword evidence="12" id="KW-0233">DNA recombination</keyword>
<reference evidence="17" key="1">
    <citation type="submission" date="2016-06" db="EMBL/GenBank/DDBJ databases">
        <authorList>
            <person name="Rodrigo-Torres L."/>
            <person name="Arahal R.D."/>
            <person name="Lucena T."/>
        </authorList>
    </citation>
    <scope>NUCLEOTIDE SEQUENCE [LARGE SCALE GENOMIC DNA]</scope>
    <source>
        <strain evidence="17">CECT8203</strain>
    </source>
</reference>
<dbReference type="PANTHER" id="PTHR32114">
    <property type="entry name" value="ABC TRANSPORTER ABCH.3"/>
    <property type="match status" value="1"/>
</dbReference>
<dbReference type="InterPro" id="IPR038729">
    <property type="entry name" value="Rad50/SbcC_AAA"/>
</dbReference>
<evidence type="ECO:0000256" key="9">
    <source>
        <dbReference type="ARBA" id="ARBA00022839"/>
    </source>
</evidence>
<dbReference type="PANTHER" id="PTHR32114:SF2">
    <property type="entry name" value="ABC TRANSPORTER ABCH.3"/>
    <property type="match status" value="1"/>
</dbReference>
<keyword evidence="10" id="KW-0067">ATP-binding</keyword>
<dbReference type="GO" id="GO:0006260">
    <property type="term" value="P:DNA replication"/>
    <property type="evidence" value="ECO:0007669"/>
    <property type="project" value="UniProtKB-KW"/>
</dbReference>
<dbReference type="GO" id="GO:0016887">
    <property type="term" value="F:ATP hydrolysis activity"/>
    <property type="evidence" value="ECO:0007669"/>
    <property type="project" value="InterPro"/>
</dbReference>
<dbReference type="Pfam" id="PF13558">
    <property type="entry name" value="SbcC_Walker_B"/>
    <property type="match status" value="1"/>
</dbReference>
<evidence type="ECO:0000256" key="4">
    <source>
        <dbReference type="ARBA" id="ARBA00022705"/>
    </source>
</evidence>